<feature type="chain" id="PRO_5046116197" evidence="2">
    <location>
        <begin position="22"/>
        <end position="542"/>
    </location>
</feature>
<dbReference type="InterPro" id="IPR000160">
    <property type="entry name" value="GGDEF_dom"/>
</dbReference>
<feature type="transmembrane region" description="Helical" evidence="1">
    <location>
        <begin position="286"/>
        <end position="306"/>
    </location>
</feature>
<evidence type="ECO:0000256" key="2">
    <source>
        <dbReference type="SAM" id="SignalP"/>
    </source>
</evidence>
<keyword evidence="1" id="KW-0812">Transmembrane</keyword>
<name>A0ABT8DUC5_9BURK</name>
<sequence length="542" mass="58214">MAPLKKLLLLALCWLAGLAQAQPLRIDQLPETPLGPHLLYLQERNGPLGLEQARAALQRGEFRRDDRSVASFGLAARPVWIYLWLDNPLERPQALRLALGMSWIDSLDVHHLAAGRMLAQAHSGDEAGPRAGAAALLPGLGYGFPLNLPPGQSELFIRVASQDPMVLPLRLLDEAQARAGPAPRLQAAALPPLLVCGALLALALHQLLLFAGLRQTSQPLYALHLLAFAALELALSGLGYAFVWPEEAAVQRYAIPLATGLFGLSGLLLGAQLLRLGQLAPLRQRQLLWGLPLALLPLPACIALDWHVAALAWALTLLLLAGLAMLQLGLWALERQQPAAALFLAASLGGPAGAALTVMAIWGWLPLNGWTAQGLELGVLAQALLLALALERDSRARLRQRWAAGRQRRLDPLSGLPTRLAFFDEGLRLWSAARRRARPLCALLLEIESEAEAETARPRLAELLRQQARDGDLAADWGEARFLLLLPETGAAEAQALARHLCAAAAAQGIRLRQGLASSGAEPSLEQLIAAADGELYRAARA</sequence>
<dbReference type="SUPFAM" id="SSF55073">
    <property type="entry name" value="Nucleotide cyclase"/>
    <property type="match status" value="1"/>
</dbReference>
<keyword evidence="2" id="KW-0732">Signal</keyword>
<feature type="domain" description="GGDEF" evidence="3">
    <location>
        <begin position="438"/>
        <end position="542"/>
    </location>
</feature>
<dbReference type="Gene3D" id="2.60.40.2380">
    <property type="match status" value="1"/>
</dbReference>
<keyword evidence="5" id="KW-1185">Reference proteome</keyword>
<dbReference type="Proteomes" id="UP001228044">
    <property type="component" value="Unassembled WGS sequence"/>
</dbReference>
<comment type="caution">
    <text evidence="4">The sequence shown here is derived from an EMBL/GenBank/DDBJ whole genome shotgun (WGS) entry which is preliminary data.</text>
</comment>
<dbReference type="RefSeq" id="WP_290360097.1">
    <property type="nucleotide sequence ID" value="NZ_JAUHHC010000004.1"/>
</dbReference>
<gene>
    <name evidence="4" type="ORF">QWJ38_15975</name>
</gene>
<dbReference type="EMBL" id="JAUHHC010000004">
    <property type="protein sequence ID" value="MDN3921787.1"/>
    <property type="molecule type" value="Genomic_DNA"/>
</dbReference>
<keyword evidence="1" id="KW-0472">Membrane</keyword>
<feature type="signal peptide" evidence="2">
    <location>
        <begin position="1"/>
        <end position="21"/>
    </location>
</feature>
<dbReference type="SMART" id="SM00267">
    <property type="entry name" value="GGDEF"/>
    <property type="match status" value="1"/>
</dbReference>
<dbReference type="PROSITE" id="PS50887">
    <property type="entry name" value="GGDEF"/>
    <property type="match status" value="1"/>
</dbReference>
<organism evidence="4 5">
    <name type="scientific">Roseateles violae</name>
    <dbReference type="NCBI Taxonomy" id="3058042"/>
    <lineage>
        <taxon>Bacteria</taxon>
        <taxon>Pseudomonadati</taxon>
        <taxon>Pseudomonadota</taxon>
        <taxon>Betaproteobacteria</taxon>
        <taxon>Burkholderiales</taxon>
        <taxon>Sphaerotilaceae</taxon>
        <taxon>Roseateles</taxon>
    </lineage>
</organism>
<feature type="transmembrane region" description="Helical" evidence="1">
    <location>
        <begin position="312"/>
        <end position="333"/>
    </location>
</feature>
<feature type="transmembrane region" description="Helical" evidence="1">
    <location>
        <begin position="370"/>
        <end position="390"/>
    </location>
</feature>
<proteinExistence type="predicted"/>
<dbReference type="Pfam" id="PF07695">
    <property type="entry name" value="7TMR-DISM_7TM"/>
    <property type="match status" value="1"/>
</dbReference>
<evidence type="ECO:0000259" key="3">
    <source>
        <dbReference type="PROSITE" id="PS50887"/>
    </source>
</evidence>
<dbReference type="InterPro" id="IPR011623">
    <property type="entry name" value="7TMR_DISM_rcpt_extracell_dom1"/>
</dbReference>
<feature type="transmembrane region" description="Helical" evidence="1">
    <location>
        <begin position="189"/>
        <end position="213"/>
    </location>
</feature>
<feature type="transmembrane region" description="Helical" evidence="1">
    <location>
        <begin position="340"/>
        <end position="364"/>
    </location>
</feature>
<accession>A0ABT8DUC5</accession>
<protein>
    <submittedName>
        <fullName evidence="4">7TM diverse intracellular signaling domain-containing protein</fullName>
    </submittedName>
</protein>
<dbReference type="Pfam" id="PF07696">
    <property type="entry name" value="7TMR-DISMED2"/>
    <property type="match status" value="1"/>
</dbReference>
<evidence type="ECO:0000313" key="5">
    <source>
        <dbReference type="Proteomes" id="UP001228044"/>
    </source>
</evidence>
<feature type="transmembrane region" description="Helical" evidence="1">
    <location>
        <begin position="220"/>
        <end position="241"/>
    </location>
</feature>
<evidence type="ECO:0000313" key="4">
    <source>
        <dbReference type="EMBL" id="MDN3921787.1"/>
    </source>
</evidence>
<keyword evidence="1" id="KW-1133">Transmembrane helix</keyword>
<reference evidence="4 5" key="1">
    <citation type="submission" date="2023-06" db="EMBL/GenBank/DDBJ databases">
        <title>Pelomonas sp. PFR6 16S ribosomal RNA gene Genome sequencing and assembly.</title>
        <authorList>
            <person name="Woo H."/>
        </authorList>
    </citation>
    <scope>NUCLEOTIDE SEQUENCE [LARGE SCALE GENOMIC DNA]</scope>
    <source>
        <strain evidence="4 5">PFR6</strain>
    </source>
</reference>
<dbReference type="InterPro" id="IPR029787">
    <property type="entry name" value="Nucleotide_cyclase"/>
</dbReference>
<evidence type="ECO:0000256" key="1">
    <source>
        <dbReference type="SAM" id="Phobius"/>
    </source>
</evidence>
<dbReference type="InterPro" id="IPR011622">
    <property type="entry name" value="7TMR_DISM_rcpt_extracell_dom2"/>
</dbReference>
<dbReference type="Gene3D" id="3.30.70.270">
    <property type="match status" value="1"/>
</dbReference>
<feature type="transmembrane region" description="Helical" evidence="1">
    <location>
        <begin position="253"/>
        <end position="274"/>
    </location>
</feature>
<dbReference type="InterPro" id="IPR043128">
    <property type="entry name" value="Rev_trsase/Diguanyl_cyclase"/>
</dbReference>